<gene>
    <name evidence="1" type="ORF">BCR24_15565</name>
</gene>
<dbReference type="STRING" id="1131292.BCR24_15565"/>
<name>A0A1E5HC79_9ENTE</name>
<dbReference type="Proteomes" id="UP000094469">
    <property type="component" value="Unassembled WGS sequence"/>
</dbReference>
<dbReference type="EMBL" id="MIKC01000017">
    <property type="protein sequence ID" value="OEG22436.1"/>
    <property type="molecule type" value="Genomic_DNA"/>
</dbReference>
<dbReference type="AlphaFoldDB" id="A0A1E5HC79"/>
<organism evidence="1 2">
    <name type="scientific">Enterococcus ureilyticus</name>
    <dbReference type="NCBI Taxonomy" id="1131292"/>
    <lineage>
        <taxon>Bacteria</taxon>
        <taxon>Bacillati</taxon>
        <taxon>Bacillota</taxon>
        <taxon>Bacilli</taxon>
        <taxon>Lactobacillales</taxon>
        <taxon>Enterococcaceae</taxon>
        <taxon>Enterococcus</taxon>
    </lineage>
</organism>
<evidence type="ECO:0000313" key="2">
    <source>
        <dbReference type="Proteomes" id="UP000094469"/>
    </source>
</evidence>
<proteinExistence type="predicted"/>
<reference evidence="2" key="1">
    <citation type="submission" date="2016-09" db="EMBL/GenBank/DDBJ databases">
        <authorList>
            <person name="Gulvik C.A."/>
        </authorList>
    </citation>
    <scope>NUCLEOTIDE SEQUENCE [LARGE SCALE GENOMIC DNA]</scope>
    <source>
        <strain evidence="2">LMG 26676</strain>
    </source>
</reference>
<accession>A0A1E5HC79</accession>
<keyword evidence="2" id="KW-1185">Reference proteome</keyword>
<dbReference type="RefSeq" id="WP_069640150.1">
    <property type="nucleotide sequence ID" value="NZ_JAFBEZ010000020.1"/>
</dbReference>
<comment type="caution">
    <text evidence="1">The sequence shown here is derived from an EMBL/GenBank/DDBJ whole genome shotgun (WGS) entry which is preliminary data.</text>
</comment>
<sequence length="89" mass="10360">MKLEVDLSPTIEQQLSEVAARVWRDVVKQEVVKQQLPEYMSLGECCEYLNISRSNLSEFIKLGLQVTIINQTKRIRKSDADLFMEENKN</sequence>
<dbReference type="OrthoDB" id="2737532at2"/>
<evidence type="ECO:0008006" key="3">
    <source>
        <dbReference type="Google" id="ProtNLM"/>
    </source>
</evidence>
<evidence type="ECO:0000313" key="1">
    <source>
        <dbReference type="EMBL" id="OEG22436.1"/>
    </source>
</evidence>
<protein>
    <recommendedName>
        <fullName evidence="3">Helix-turn-helix domain-containing protein</fullName>
    </recommendedName>
</protein>